<comment type="caution">
    <text evidence="1">The sequence shown here is derived from an EMBL/GenBank/DDBJ whole genome shotgun (WGS) entry which is preliminary data.</text>
</comment>
<dbReference type="AlphaFoldDB" id="A0A544W019"/>
<proteinExistence type="predicted"/>
<evidence type="ECO:0000313" key="1">
    <source>
        <dbReference type="EMBL" id="TQR85591.1"/>
    </source>
</evidence>
<protein>
    <submittedName>
        <fullName evidence="1">Uncharacterized protein</fullName>
    </submittedName>
</protein>
<sequence length="241" mass="24165">MLTAIALVPSAPVLVPELATGAAAELQDLSAAVAQAAAELPSRWFVVGVGPADNVIGPGTVGTFGGYGADVRVSLSNQAGAASERAGGAAPKPLPLCALVAGWVRTTYAPSASAEVWVYAADHTLDAALARGRALRAEADAAPEPVGVLVVADGANTLTASAPGGYDPASLPVQAALDDALGTGDTDALTRLPDGIVGRVAFQVLAGLLGTTRWQARELYRGAPYGVGYTVEAWRPGAAEQ</sequence>
<reference evidence="1 2" key="1">
    <citation type="submission" date="2018-10" db="EMBL/GenBank/DDBJ databases">
        <title>Draft genome of Mycobacterium hodleri strain B.</title>
        <authorList>
            <person name="Amande T.J."/>
            <person name="Mcgenity T.J."/>
        </authorList>
    </citation>
    <scope>NUCLEOTIDE SEQUENCE [LARGE SCALE GENOMIC DNA]</scope>
    <source>
        <strain evidence="1 2">B</strain>
    </source>
</reference>
<organism evidence="1 2">
    <name type="scientific">Mycolicibacterium hodleri</name>
    <dbReference type="NCBI Taxonomy" id="49897"/>
    <lineage>
        <taxon>Bacteria</taxon>
        <taxon>Bacillati</taxon>
        <taxon>Actinomycetota</taxon>
        <taxon>Actinomycetes</taxon>
        <taxon>Mycobacteriales</taxon>
        <taxon>Mycobacteriaceae</taxon>
        <taxon>Mycolicibacterium</taxon>
    </lineage>
</organism>
<keyword evidence="2" id="KW-1185">Reference proteome</keyword>
<dbReference type="EMBL" id="VIFX01000019">
    <property type="protein sequence ID" value="TQR85591.1"/>
    <property type="molecule type" value="Genomic_DNA"/>
</dbReference>
<gene>
    <name evidence="1" type="ORF">D8S82_15970</name>
</gene>
<evidence type="ECO:0000313" key="2">
    <source>
        <dbReference type="Proteomes" id="UP000315759"/>
    </source>
</evidence>
<dbReference type="Gene3D" id="3.40.830.10">
    <property type="entry name" value="LigB-like"/>
    <property type="match status" value="1"/>
</dbReference>
<dbReference type="Proteomes" id="UP000315759">
    <property type="component" value="Unassembled WGS sequence"/>
</dbReference>
<name>A0A544W019_9MYCO</name>
<accession>A0A544W019</accession>
<dbReference type="RefSeq" id="WP_142553019.1">
    <property type="nucleotide sequence ID" value="NZ_VIFX01000019.1"/>
</dbReference>